<evidence type="ECO:0000313" key="2">
    <source>
        <dbReference type="EMBL" id="KAH9323911.1"/>
    </source>
</evidence>
<evidence type="ECO:0000313" key="3">
    <source>
        <dbReference type="Proteomes" id="UP000824469"/>
    </source>
</evidence>
<sequence>MTNPFEVLNEQNKAEEKKENSQNSDLTSEEDSGPLDKKVNQESKKKHNLQLDKLDILEEPKDTIADQQTQTGYPNQLGRQTIWGQAPTQYPALTMRMLSWNAGGLCAPKKHLFLKNHIKPKEIDIPLQEMSRIGLAKTTFNTRAWGTQNLVQCSFNKLQIHWDRS</sequence>
<gene>
    <name evidence="2" type="ORF">KI387_018550</name>
</gene>
<protein>
    <submittedName>
        <fullName evidence="2">Uncharacterized protein</fullName>
    </submittedName>
</protein>
<accession>A0AA38GIY5</accession>
<proteinExistence type="predicted"/>
<organism evidence="2 3">
    <name type="scientific">Taxus chinensis</name>
    <name type="common">Chinese yew</name>
    <name type="synonym">Taxus wallichiana var. chinensis</name>
    <dbReference type="NCBI Taxonomy" id="29808"/>
    <lineage>
        <taxon>Eukaryota</taxon>
        <taxon>Viridiplantae</taxon>
        <taxon>Streptophyta</taxon>
        <taxon>Embryophyta</taxon>
        <taxon>Tracheophyta</taxon>
        <taxon>Spermatophyta</taxon>
        <taxon>Pinopsida</taxon>
        <taxon>Pinidae</taxon>
        <taxon>Conifers II</taxon>
        <taxon>Cupressales</taxon>
        <taxon>Taxaceae</taxon>
        <taxon>Taxus</taxon>
    </lineage>
</organism>
<dbReference type="Proteomes" id="UP000824469">
    <property type="component" value="Unassembled WGS sequence"/>
</dbReference>
<reference evidence="2 3" key="1">
    <citation type="journal article" date="2021" name="Nat. Plants">
        <title>The Taxus genome provides insights into paclitaxel biosynthesis.</title>
        <authorList>
            <person name="Xiong X."/>
            <person name="Gou J."/>
            <person name="Liao Q."/>
            <person name="Li Y."/>
            <person name="Zhou Q."/>
            <person name="Bi G."/>
            <person name="Li C."/>
            <person name="Du R."/>
            <person name="Wang X."/>
            <person name="Sun T."/>
            <person name="Guo L."/>
            <person name="Liang H."/>
            <person name="Lu P."/>
            <person name="Wu Y."/>
            <person name="Zhang Z."/>
            <person name="Ro D.K."/>
            <person name="Shang Y."/>
            <person name="Huang S."/>
            <person name="Yan J."/>
        </authorList>
    </citation>
    <scope>NUCLEOTIDE SEQUENCE [LARGE SCALE GENOMIC DNA]</scope>
    <source>
        <strain evidence="2">Ta-2019</strain>
    </source>
</reference>
<evidence type="ECO:0000256" key="1">
    <source>
        <dbReference type="SAM" id="MobiDB-lite"/>
    </source>
</evidence>
<dbReference type="AlphaFoldDB" id="A0AA38GIY5"/>
<name>A0AA38GIY5_TAXCH</name>
<keyword evidence="3" id="KW-1185">Reference proteome</keyword>
<feature type="non-terminal residue" evidence="2">
    <location>
        <position position="165"/>
    </location>
</feature>
<comment type="caution">
    <text evidence="2">The sequence shown here is derived from an EMBL/GenBank/DDBJ whole genome shotgun (WGS) entry which is preliminary data.</text>
</comment>
<feature type="compositionally biased region" description="Basic and acidic residues" evidence="1">
    <location>
        <begin position="34"/>
        <end position="47"/>
    </location>
</feature>
<dbReference type="EMBL" id="JAHRHJ020000003">
    <property type="protein sequence ID" value="KAH9323911.1"/>
    <property type="molecule type" value="Genomic_DNA"/>
</dbReference>
<feature type="region of interest" description="Disordered" evidence="1">
    <location>
        <begin position="1"/>
        <end position="47"/>
    </location>
</feature>